<organism evidence="2 3">
    <name type="scientific">Dothidotthia symphoricarpi CBS 119687</name>
    <dbReference type="NCBI Taxonomy" id="1392245"/>
    <lineage>
        <taxon>Eukaryota</taxon>
        <taxon>Fungi</taxon>
        <taxon>Dikarya</taxon>
        <taxon>Ascomycota</taxon>
        <taxon>Pezizomycotina</taxon>
        <taxon>Dothideomycetes</taxon>
        <taxon>Pleosporomycetidae</taxon>
        <taxon>Pleosporales</taxon>
        <taxon>Dothidotthiaceae</taxon>
        <taxon>Dothidotthia</taxon>
    </lineage>
</organism>
<dbReference type="OrthoDB" id="5220117at2759"/>
<sequence length="225" mass="24742">MDDWQDAAFSSRHMHNRVGRSGGKGGVRSKPFDVRKTFGSYECKCAAWQKISSATAADDDRDLCVELEVYRLTANGQGVVGEISFPGVLRGSVILAASRKSLQGILDTLDAVDDEDEEEEEEESGGESDEEELESSRFDTFEKNSFRSPKFWFRWSGVPTAGQKSENVESGLGYVVFSGNDCRKFKGTINCASLGWKDVSLTGHKTVSRSESDIPVTWGESEVAL</sequence>
<keyword evidence="3" id="KW-1185">Reference proteome</keyword>
<dbReference type="Proteomes" id="UP000799771">
    <property type="component" value="Unassembled WGS sequence"/>
</dbReference>
<dbReference type="GeneID" id="54411589"/>
<protein>
    <recommendedName>
        <fullName evidence="4">Catalase</fullName>
    </recommendedName>
</protein>
<accession>A0A6A6APR1</accession>
<name>A0A6A6APR1_9PLEO</name>
<evidence type="ECO:0008006" key="4">
    <source>
        <dbReference type="Google" id="ProtNLM"/>
    </source>
</evidence>
<dbReference type="EMBL" id="ML977498">
    <property type="protein sequence ID" value="KAF2133909.1"/>
    <property type="molecule type" value="Genomic_DNA"/>
</dbReference>
<evidence type="ECO:0000256" key="1">
    <source>
        <dbReference type="SAM" id="MobiDB-lite"/>
    </source>
</evidence>
<evidence type="ECO:0000313" key="3">
    <source>
        <dbReference type="Proteomes" id="UP000799771"/>
    </source>
</evidence>
<feature type="compositionally biased region" description="Acidic residues" evidence="1">
    <location>
        <begin position="110"/>
        <end position="133"/>
    </location>
</feature>
<proteinExistence type="predicted"/>
<dbReference type="RefSeq" id="XP_033528296.1">
    <property type="nucleotide sequence ID" value="XM_033671157.1"/>
</dbReference>
<gene>
    <name evidence="2" type="ORF">P153DRAFT_392533</name>
</gene>
<feature type="region of interest" description="Disordered" evidence="1">
    <location>
        <begin position="110"/>
        <end position="137"/>
    </location>
</feature>
<dbReference type="AlphaFoldDB" id="A0A6A6APR1"/>
<evidence type="ECO:0000313" key="2">
    <source>
        <dbReference type="EMBL" id="KAF2133909.1"/>
    </source>
</evidence>
<reference evidence="2" key="1">
    <citation type="journal article" date="2020" name="Stud. Mycol.">
        <title>101 Dothideomycetes genomes: a test case for predicting lifestyles and emergence of pathogens.</title>
        <authorList>
            <person name="Haridas S."/>
            <person name="Albert R."/>
            <person name="Binder M."/>
            <person name="Bloem J."/>
            <person name="Labutti K."/>
            <person name="Salamov A."/>
            <person name="Andreopoulos B."/>
            <person name="Baker S."/>
            <person name="Barry K."/>
            <person name="Bills G."/>
            <person name="Bluhm B."/>
            <person name="Cannon C."/>
            <person name="Castanera R."/>
            <person name="Culley D."/>
            <person name="Daum C."/>
            <person name="Ezra D."/>
            <person name="Gonzalez J."/>
            <person name="Henrissat B."/>
            <person name="Kuo A."/>
            <person name="Liang C."/>
            <person name="Lipzen A."/>
            <person name="Lutzoni F."/>
            <person name="Magnuson J."/>
            <person name="Mondo S."/>
            <person name="Nolan M."/>
            <person name="Ohm R."/>
            <person name="Pangilinan J."/>
            <person name="Park H.-J."/>
            <person name="Ramirez L."/>
            <person name="Alfaro M."/>
            <person name="Sun H."/>
            <person name="Tritt A."/>
            <person name="Yoshinaga Y."/>
            <person name="Zwiers L.-H."/>
            <person name="Turgeon B."/>
            <person name="Goodwin S."/>
            <person name="Spatafora J."/>
            <person name="Crous P."/>
            <person name="Grigoriev I."/>
        </authorList>
    </citation>
    <scope>NUCLEOTIDE SEQUENCE</scope>
    <source>
        <strain evidence="2">CBS 119687</strain>
    </source>
</reference>